<organism evidence="1 2">
    <name type="scientific">Escherichia coli</name>
    <dbReference type="NCBI Taxonomy" id="562"/>
    <lineage>
        <taxon>Bacteria</taxon>
        <taxon>Pseudomonadati</taxon>
        <taxon>Pseudomonadota</taxon>
        <taxon>Gammaproteobacteria</taxon>
        <taxon>Enterobacterales</taxon>
        <taxon>Enterobacteriaceae</taxon>
        <taxon>Escherichia</taxon>
    </lineage>
</organism>
<sequence length="62" mass="6435">MLSACSVDEIAAVNKQISDGAFALTGALRGKLIVCGFKWNAGFKSGAKTGDKIQNAGIFSTR</sequence>
<dbReference type="EMBL" id="UFZQ01000001">
    <property type="protein sequence ID" value="STE83625.1"/>
    <property type="molecule type" value="Genomic_DNA"/>
</dbReference>
<evidence type="ECO:0000313" key="2">
    <source>
        <dbReference type="Proteomes" id="UP000255460"/>
    </source>
</evidence>
<evidence type="ECO:0000313" key="1">
    <source>
        <dbReference type="EMBL" id="STE83625.1"/>
    </source>
</evidence>
<protein>
    <submittedName>
        <fullName evidence="1">Uncharacterized protein</fullName>
    </submittedName>
</protein>
<reference evidence="1 2" key="1">
    <citation type="submission" date="2018-06" db="EMBL/GenBank/DDBJ databases">
        <authorList>
            <consortium name="Pathogen Informatics"/>
            <person name="Doyle S."/>
        </authorList>
    </citation>
    <scope>NUCLEOTIDE SEQUENCE [LARGE SCALE GENOMIC DNA]</scope>
    <source>
        <strain evidence="1 2">NCTC10418</strain>
    </source>
</reference>
<dbReference type="Proteomes" id="UP000255460">
    <property type="component" value="Unassembled WGS sequence"/>
</dbReference>
<name>A0A376KLK7_ECOLX</name>
<accession>A0A376KLK7</accession>
<gene>
    <name evidence="1" type="ORF">NCTC10418_01281</name>
</gene>
<dbReference type="AlphaFoldDB" id="A0A376KLK7"/>
<proteinExistence type="predicted"/>